<proteinExistence type="predicted"/>
<keyword evidence="3" id="KW-0677">Repeat</keyword>
<feature type="disulfide bond" evidence="5">
    <location>
        <begin position="167"/>
        <end position="176"/>
    </location>
</feature>
<protein>
    <recommendedName>
        <fullName evidence="6">EGF-like domain-containing protein</fullName>
    </recommendedName>
</protein>
<evidence type="ECO:0000313" key="7">
    <source>
        <dbReference type="EMBL" id="EGT53411.1"/>
    </source>
</evidence>
<dbReference type="HOGENOM" id="CLU_1357610_0_0_1"/>
<dbReference type="eggNOG" id="KOG1218">
    <property type="taxonomic scope" value="Eukaryota"/>
</dbReference>
<organism evidence="8">
    <name type="scientific">Caenorhabditis brenneri</name>
    <name type="common">Nematode worm</name>
    <dbReference type="NCBI Taxonomy" id="135651"/>
    <lineage>
        <taxon>Eukaryota</taxon>
        <taxon>Metazoa</taxon>
        <taxon>Ecdysozoa</taxon>
        <taxon>Nematoda</taxon>
        <taxon>Chromadorea</taxon>
        <taxon>Rhabditida</taxon>
        <taxon>Rhabditina</taxon>
        <taxon>Rhabditomorpha</taxon>
        <taxon>Rhabditoidea</taxon>
        <taxon>Rhabditidae</taxon>
        <taxon>Peloderinae</taxon>
        <taxon>Caenorhabditis</taxon>
    </lineage>
</organism>
<dbReference type="InParanoid" id="G0N5V2"/>
<dbReference type="PROSITE" id="PS01186">
    <property type="entry name" value="EGF_2"/>
    <property type="match status" value="1"/>
</dbReference>
<keyword evidence="1 5" id="KW-0245">EGF-like domain</keyword>
<dbReference type="FunFam" id="2.170.300.10:FF:000041">
    <property type="entry name" value="Tyrosine protein kinase receptor tie-1, putative"/>
    <property type="match status" value="1"/>
</dbReference>
<evidence type="ECO:0000256" key="1">
    <source>
        <dbReference type="ARBA" id="ARBA00022536"/>
    </source>
</evidence>
<dbReference type="InterPro" id="IPR042635">
    <property type="entry name" value="MEGF10/SREC1/2-like"/>
</dbReference>
<feature type="domain" description="EGF-like" evidence="6">
    <location>
        <begin position="147"/>
        <end position="177"/>
    </location>
</feature>
<dbReference type="PRINTS" id="PR00011">
    <property type="entry name" value="EGFLAMININ"/>
</dbReference>
<feature type="non-terminal residue" evidence="7">
    <location>
        <position position="1"/>
    </location>
</feature>
<dbReference type="PROSITE" id="PS50026">
    <property type="entry name" value="EGF_3"/>
    <property type="match status" value="1"/>
</dbReference>
<gene>
    <name evidence="7" type="ORF">CAEBREN_19934</name>
</gene>
<dbReference type="PROSITE" id="PS00022">
    <property type="entry name" value="EGF_1"/>
    <property type="match status" value="2"/>
</dbReference>
<dbReference type="AlphaFoldDB" id="G0N5V2"/>
<evidence type="ECO:0000256" key="4">
    <source>
        <dbReference type="ARBA" id="ARBA00023157"/>
    </source>
</evidence>
<evidence type="ECO:0000256" key="3">
    <source>
        <dbReference type="ARBA" id="ARBA00022737"/>
    </source>
</evidence>
<reference evidence="8" key="1">
    <citation type="submission" date="2011-07" db="EMBL/GenBank/DDBJ databases">
        <authorList>
            <consortium name="Caenorhabditis brenneri Sequencing and Analysis Consortium"/>
            <person name="Wilson R.K."/>
        </authorList>
    </citation>
    <scope>NUCLEOTIDE SEQUENCE [LARGE SCALE GENOMIC DNA]</scope>
    <source>
        <strain evidence="8">PB2801</strain>
    </source>
</reference>
<name>G0N5V2_CAEBE</name>
<keyword evidence="4 5" id="KW-1015">Disulfide bond</keyword>
<sequence length="202" mass="22216">RSVSGVQCNLNCRRDCLNGRCDPMFGYCTCPDGLYGQSCEKPCPSFTFGKNCRFPCKCAREHSEGCDEIDARSVNSDVTVLNDVTVKTEPVVTGRQVVVSVYPDGVDCNCGKYKCDPTDGKCICPVGRHGLLCEEECRAGRYGESCMNKCQCFNGASCDPKTGQCSCSPGWLGPTCQVEMLDPNNIANRGDLPEDWEWRTKR</sequence>
<dbReference type="Proteomes" id="UP000008068">
    <property type="component" value="Unassembled WGS sequence"/>
</dbReference>
<evidence type="ECO:0000259" key="6">
    <source>
        <dbReference type="PROSITE" id="PS50026"/>
    </source>
</evidence>
<evidence type="ECO:0000256" key="2">
    <source>
        <dbReference type="ARBA" id="ARBA00022729"/>
    </source>
</evidence>
<evidence type="ECO:0000256" key="5">
    <source>
        <dbReference type="PROSITE-ProRule" id="PRU00076"/>
    </source>
</evidence>
<comment type="caution">
    <text evidence="5">Lacks conserved residue(s) required for the propagation of feature annotation.</text>
</comment>
<accession>G0N5V2</accession>
<keyword evidence="2" id="KW-0732">Signal</keyword>
<dbReference type="EMBL" id="GL379841">
    <property type="protein sequence ID" value="EGT53411.1"/>
    <property type="molecule type" value="Genomic_DNA"/>
</dbReference>
<dbReference type="InterPro" id="IPR000742">
    <property type="entry name" value="EGF"/>
</dbReference>
<dbReference type="InterPro" id="IPR002049">
    <property type="entry name" value="LE_dom"/>
</dbReference>
<dbReference type="SMART" id="SM00181">
    <property type="entry name" value="EGF"/>
    <property type="match status" value="2"/>
</dbReference>
<keyword evidence="8" id="KW-1185">Reference proteome</keyword>
<dbReference type="GO" id="GO:0005044">
    <property type="term" value="F:scavenger receptor activity"/>
    <property type="evidence" value="ECO:0007669"/>
    <property type="project" value="InterPro"/>
</dbReference>
<dbReference type="Pfam" id="PF00053">
    <property type="entry name" value="EGF_laminin"/>
    <property type="match status" value="1"/>
</dbReference>
<dbReference type="STRING" id="135651.G0N5V2"/>
<dbReference type="OrthoDB" id="5853401at2759"/>
<dbReference type="Gene3D" id="2.170.300.10">
    <property type="entry name" value="Tie2 ligand-binding domain superfamily"/>
    <property type="match status" value="2"/>
</dbReference>
<evidence type="ECO:0000313" key="8">
    <source>
        <dbReference type="Proteomes" id="UP000008068"/>
    </source>
</evidence>
<dbReference type="PANTHER" id="PTHR24043">
    <property type="entry name" value="SCAVENGER RECEPTOR CLASS F"/>
    <property type="match status" value="1"/>
</dbReference>